<keyword evidence="3 9" id="KW-0028">Amino-acid biosynthesis</keyword>
<dbReference type="RefSeq" id="WP_099801444.1">
    <property type="nucleotide sequence ID" value="NZ_OCZC01000072.1"/>
</dbReference>
<dbReference type="CDD" id="cd03350">
    <property type="entry name" value="LbH_THP_succinylT"/>
    <property type="match status" value="1"/>
</dbReference>
<feature type="binding site" evidence="9">
    <location>
        <position position="229"/>
    </location>
    <ligand>
        <name>substrate</name>
    </ligand>
</feature>
<gene>
    <name evidence="9 12" type="primary">dapD</name>
    <name evidence="12" type="ORF">XFF6991_450066</name>
</gene>
<dbReference type="Pfam" id="PF14602">
    <property type="entry name" value="Hexapep_2"/>
    <property type="match status" value="1"/>
</dbReference>
<keyword evidence="6 9" id="KW-0220">Diaminopimelate biosynthesis</keyword>
<dbReference type="GO" id="GO:0016779">
    <property type="term" value="F:nucleotidyltransferase activity"/>
    <property type="evidence" value="ECO:0007669"/>
    <property type="project" value="TreeGrafter"/>
</dbReference>
<keyword evidence="4 9" id="KW-0808">Transferase</keyword>
<reference evidence="12 13" key="1">
    <citation type="submission" date="2017-10" db="EMBL/GenBank/DDBJ databases">
        <authorList>
            <person name="Regsiter A."/>
            <person name="William W."/>
        </authorList>
    </citation>
    <scope>NUCLEOTIDE SEQUENCE [LARGE SCALE GENOMIC DNA]</scope>
    <source>
        <strain evidence="12 13">CFBP6991</strain>
    </source>
</reference>
<feature type="compositionally biased region" description="Polar residues" evidence="10">
    <location>
        <begin position="1"/>
        <end position="20"/>
    </location>
</feature>
<evidence type="ECO:0000256" key="7">
    <source>
        <dbReference type="ARBA" id="ARBA00023154"/>
    </source>
</evidence>
<feature type="binding site" evidence="9">
    <location>
        <position position="266"/>
    </location>
    <ligand>
        <name>substrate</name>
    </ligand>
</feature>
<dbReference type="NCBIfam" id="TIGR00965">
    <property type="entry name" value="dapD"/>
    <property type="match status" value="1"/>
</dbReference>
<evidence type="ECO:0000259" key="11">
    <source>
        <dbReference type="Pfam" id="PF14805"/>
    </source>
</evidence>
<dbReference type="InterPro" id="IPR001451">
    <property type="entry name" value="Hexapep"/>
</dbReference>
<proteinExistence type="inferred from homology"/>
<comment type="subunit">
    <text evidence="9">Homotrimer.</text>
</comment>
<keyword evidence="7 9" id="KW-0457">Lysine biosynthesis</keyword>
<evidence type="ECO:0000256" key="1">
    <source>
        <dbReference type="ARBA" id="ARBA00007274"/>
    </source>
</evidence>
<dbReference type="InterPro" id="IPR011004">
    <property type="entry name" value="Trimer_LpxA-like_sf"/>
</dbReference>
<evidence type="ECO:0000256" key="2">
    <source>
        <dbReference type="ARBA" id="ARBA00022490"/>
    </source>
</evidence>
<keyword evidence="2 9" id="KW-0963">Cytoplasm</keyword>
<name>A0A7Z7J154_XANCH</name>
<dbReference type="EMBL" id="OCZC01000072">
    <property type="protein sequence ID" value="SOO25390.1"/>
    <property type="molecule type" value="Genomic_DNA"/>
</dbReference>
<keyword evidence="8 9" id="KW-0012">Acyltransferase</keyword>
<feature type="domain" description="Tetrahydrodipicolinate-N-succinyltransferase chain A" evidence="11">
    <location>
        <begin position="128"/>
        <end position="194"/>
    </location>
</feature>
<comment type="pathway">
    <text evidence="9">Amino-acid biosynthesis; L-lysine biosynthesis via DAP pathway; LL-2,6-diaminopimelate from (S)-tetrahydrodipicolinate (succinylase route): step 1/3.</text>
</comment>
<evidence type="ECO:0000256" key="9">
    <source>
        <dbReference type="HAMAP-Rule" id="MF_00811"/>
    </source>
</evidence>
<keyword evidence="5 9" id="KW-0677">Repeat</keyword>
<comment type="similarity">
    <text evidence="1 9">Belongs to the transferase hexapeptide repeat family.</text>
</comment>
<dbReference type="InterPro" id="IPR005664">
    <property type="entry name" value="DapD_Trfase_Hexpep_rpt_fam"/>
</dbReference>
<sequence length="400" mass="41492">MATSKKTAPKQSATTTTNAASKRANAPSGKAAKVPAAADSKPGVGVGKQGAAAGAVGKKTAASDAASPKTVAKKTGGKTATSAAPRVARQPTKVVAAPAAKKAAAAKKLPIAEQAVHSAATQVGSHELKLGIESAFERRATLTMDEIDGSTRAIVTRVIDGLESGQFRVAEPDGQGGWTVNEWLKKAVLLYFRVNEMAVIDAQPAPFWDKVESRFAGFHEAEFRKAGVRVVPGAVARRGSYFGKDVVLMPSFTNIGAYVGEGTMVDTWATVGSCAQIGKHCHLSGGAGIGGVLEPLQASPTIIEDHCFIGARSEVVEGVVIGHHSVIGMGVFIGQSTRIYNRATGEISYGYVPPYSVVVSGQLPSKDGSHSLYCAVIVKQVDAKTRSKTSVNELLRGLAD</sequence>
<evidence type="ECO:0000256" key="3">
    <source>
        <dbReference type="ARBA" id="ARBA00022605"/>
    </source>
</evidence>
<evidence type="ECO:0000256" key="5">
    <source>
        <dbReference type="ARBA" id="ARBA00022737"/>
    </source>
</evidence>
<organism evidence="12 13">
    <name type="scientific">Xanthomonas campestris pv. phaseoli</name>
    <dbReference type="NCBI Taxonomy" id="317013"/>
    <lineage>
        <taxon>Bacteria</taxon>
        <taxon>Pseudomonadati</taxon>
        <taxon>Pseudomonadota</taxon>
        <taxon>Gammaproteobacteria</taxon>
        <taxon>Lysobacterales</taxon>
        <taxon>Lysobacteraceae</taxon>
        <taxon>Xanthomonas</taxon>
    </lineage>
</organism>
<dbReference type="InterPro" id="IPR023180">
    <property type="entry name" value="THP_succinylTrfase_dom1"/>
</dbReference>
<dbReference type="AlphaFoldDB" id="A0A7Z7J154"/>
<dbReference type="Gene3D" id="1.10.166.10">
    <property type="entry name" value="Tetrahydrodipicolinate-N-succinyltransferase, N-terminal domain"/>
    <property type="match status" value="1"/>
</dbReference>
<dbReference type="GO" id="GO:0008666">
    <property type="term" value="F:2,3,4,5-tetrahydropyridine-2,6-dicarboxylate N-succinyltransferase activity"/>
    <property type="evidence" value="ECO:0007669"/>
    <property type="project" value="UniProtKB-UniRule"/>
</dbReference>
<evidence type="ECO:0000256" key="4">
    <source>
        <dbReference type="ARBA" id="ARBA00022679"/>
    </source>
</evidence>
<comment type="subcellular location">
    <subcellularLocation>
        <location evidence="9">Cytoplasm</location>
    </subcellularLocation>
</comment>
<dbReference type="NCBIfam" id="NF008808">
    <property type="entry name" value="PRK11830.1"/>
    <property type="match status" value="1"/>
</dbReference>
<dbReference type="HAMAP" id="MF_00811">
    <property type="entry name" value="DapD"/>
    <property type="match status" value="1"/>
</dbReference>
<dbReference type="GO" id="GO:0019877">
    <property type="term" value="P:diaminopimelate biosynthetic process"/>
    <property type="evidence" value="ECO:0007669"/>
    <property type="project" value="UniProtKB-UniRule"/>
</dbReference>
<comment type="caution">
    <text evidence="12">The sequence shown here is derived from an EMBL/GenBank/DDBJ whole genome shotgun (WGS) entry which is preliminary data.</text>
</comment>
<dbReference type="Pfam" id="PF14805">
    <property type="entry name" value="THDPS_N_2"/>
    <property type="match status" value="1"/>
</dbReference>
<dbReference type="SUPFAM" id="SSF51161">
    <property type="entry name" value="Trimeric LpxA-like enzymes"/>
    <property type="match status" value="1"/>
</dbReference>
<dbReference type="GO" id="GO:0005737">
    <property type="term" value="C:cytoplasm"/>
    <property type="evidence" value="ECO:0007669"/>
    <property type="project" value="UniProtKB-SubCell"/>
</dbReference>
<dbReference type="Proteomes" id="UP000234345">
    <property type="component" value="Unassembled WGS sequence"/>
</dbReference>
<feature type="compositionally biased region" description="Low complexity" evidence="10">
    <location>
        <begin position="49"/>
        <end position="62"/>
    </location>
</feature>
<dbReference type="PANTHER" id="PTHR19136">
    <property type="entry name" value="MOLYBDENUM COFACTOR GUANYLYLTRANSFERASE"/>
    <property type="match status" value="1"/>
</dbReference>
<dbReference type="UniPathway" id="UPA00034">
    <property type="reaction ID" value="UER00019"/>
</dbReference>
<dbReference type="InterPro" id="IPR037133">
    <property type="entry name" value="THP_succinylTrfase_N_sf"/>
</dbReference>
<evidence type="ECO:0000313" key="12">
    <source>
        <dbReference type="EMBL" id="SOO25390.1"/>
    </source>
</evidence>
<dbReference type="PANTHER" id="PTHR19136:SF52">
    <property type="entry name" value="2,3,4,5-TETRAHYDROPYRIDINE-2,6-DICARBOXYLATE N-SUCCINYLTRANSFERASE"/>
    <property type="match status" value="1"/>
</dbReference>
<feature type="region of interest" description="Disordered" evidence="10">
    <location>
        <begin position="1"/>
        <end position="90"/>
    </location>
</feature>
<accession>A0A7Z7J154</accession>
<dbReference type="EC" id="2.3.1.117" evidence="9"/>
<protein>
    <recommendedName>
        <fullName evidence="9">2,3,4,5-tetrahydropyridine-2,6-dicarboxylate N-succinyltransferase</fullName>
        <ecNumber evidence="9">2.3.1.117</ecNumber>
    </recommendedName>
    <alternativeName>
        <fullName evidence="9">Tetrahydrodipicolinate N-succinyltransferase</fullName>
        <shortName evidence="9">THDP succinyltransferase</shortName>
        <shortName evidence="9">THP succinyltransferase</shortName>
        <shortName evidence="9">Tetrahydropicolinate succinylase</shortName>
    </alternativeName>
</protein>
<evidence type="ECO:0000256" key="8">
    <source>
        <dbReference type="ARBA" id="ARBA00023315"/>
    </source>
</evidence>
<dbReference type="GO" id="GO:0009089">
    <property type="term" value="P:lysine biosynthetic process via diaminopimelate"/>
    <property type="evidence" value="ECO:0007669"/>
    <property type="project" value="UniProtKB-UniRule"/>
</dbReference>
<evidence type="ECO:0000256" key="6">
    <source>
        <dbReference type="ARBA" id="ARBA00022915"/>
    </source>
</evidence>
<evidence type="ECO:0000313" key="13">
    <source>
        <dbReference type="Proteomes" id="UP000234345"/>
    </source>
</evidence>
<comment type="catalytic activity">
    <reaction evidence="9">
        <text>(S)-2,3,4,5-tetrahydrodipicolinate + succinyl-CoA + H2O = (S)-2-succinylamino-6-oxoheptanedioate + CoA</text>
        <dbReference type="Rhea" id="RHEA:17325"/>
        <dbReference type="ChEBI" id="CHEBI:15377"/>
        <dbReference type="ChEBI" id="CHEBI:15685"/>
        <dbReference type="ChEBI" id="CHEBI:16845"/>
        <dbReference type="ChEBI" id="CHEBI:57287"/>
        <dbReference type="ChEBI" id="CHEBI:57292"/>
        <dbReference type="EC" id="2.3.1.117"/>
    </reaction>
</comment>
<dbReference type="Gene3D" id="2.160.10.10">
    <property type="entry name" value="Hexapeptide repeat proteins"/>
    <property type="match status" value="1"/>
</dbReference>
<evidence type="ECO:0000256" key="10">
    <source>
        <dbReference type="SAM" id="MobiDB-lite"/>
    </source>
</evidence>